<feature type="transmembrane region" description="Helical" evidence="4">
    <location>
        <begin position="49"/>
        <end position="73"/>
    </location>
</feature>
<feature type="compositionally biased region" description="Basic residues" evidence="3">
    <location>
        <begin position="415"/>
        <end position="424"/>
    </location>
</feature>
<evidence type="ECO:0000256" key="3">
    <source>
        <dbReference type="SAM" id="MobiDB-lite"/>
    </source>
</evidence>
<dbReference type="PANTHER" id="PTHR23251:SF0">
    <property type="entry name" value="PROTEIN LYRIC"/>
    <property type="match status" value="1"/>
</dbReference>
<keyword evidence="2" id="KW-0539">Nucleus</keyword>
<feature type="compositionally biased region" description="Polar residues" evidence="3">
    <location>
        <begin position="208"/>
        <end position="218"/>
    </location>
</feature>
<dbReference type="GO" id="GO:0043066">
    <property type="term" value="P:negative regulation of apoptotic process"/>
    <property type="evidence" value="ECO:0007669"/>
    <property type="project" value="InterPro"/>
</dbReference>
<dbReference type="OrthoDB" id="8918651at2759"/>
<protein>
    <recommendedName>
        <fullName evidence="7">Protein LYRIC-like</fullName>
    </recommendedName>
</protein>
<dbReference type="AlphaFoldDB" id="A0A553R1I9"/>
<dbReference type="GO" id="GO:0043123">
    <property type="term" value="P:positive regulation of canonical NF-kappaB signal transduction"/>
    <property type="evidence" value="ECO:0007669"/>
    <property type="project" value="InterPro"/>
</dbReference>
<evidence type="ECO:0000313" key="5">
    <source>
        <dbReference type="EMBL" id="TRY96049.1"/>
    </source>
</evidence>
<gene>
    <name evidence="5" type="ORF">DNTS_021166</name>
</gene>
<dbReference type="Proteomes" id="UP000316079">
    <property type="component" value="Unassembled WGS sequence"/>
</dbReference>
<dbReference type="STRING" id="623744.A0A553R1I9"/>
<feature type="compositionally biased region" description="Basic and acidic residues" evidence="3">
    <location>
        <begin position="126"/>
        <end position="143"/>
    </location>
</feature>
<reference evidence="5 6" key="1">
    <citation type="journal article" date="2019" name="Sci. Data">
        <title>Hybrid genome assembly and annotation of Danionella translucida.</title>
        <authorList>
            <person name="Kadobianskyi M."/>
            <person name="Schulze L."/>
            <person name="Schuelke M."/>
            <person name="Judkewitz B."/>
        </authorList>
    </citation>
    <scope>NUCLEOTIDE SEQUENCE [LARGE SCALE GENOMIC DNA]</scope>
    <source>
        <strain evidence="5 6">Bolton</strain>
    </source>
</reference>
<feature type="region of interest" description="Disordered" evidence="3">
    <location>
        <begin position="79"/>
        <end position="236"/>
    </location>
</feature>
<keyword evidence="4" id="KW-0812">Transmembrane</keyword>
<feature type="region of interest" description="Disordered" evidence="3">
    <location>
        <begin position="277"/>
        <end position="313"/>
    </location>
</feature>
<keyword evidence="4" id="KW-1133">Transmembrane helix</keyword>
<dbReference type="GO" id="GO:0006357">
    <property type="term" value="P:regulation of transcription by RNA polymerase II"/>
    <property type="evidence" value="ECO:0007669"/>
    <property type="project" value="TreeGrafter"/>
</dbReference>
<dbReference type="Pfam" id="PF15686">
    <property type="entry name" value="LYRIC"/>
    <property type="match status" value="1"/>
</dbReference>
<accession>A0A553R1I9</accession>
<dbReference type="GO" id="GO:0005634">
    <property type="term" value="C:nucleus"/>
    <property type="evidence" value="ECO:0007669"/>
    <property type="project" value="UniProtKB-SubCell"/>
</dbReference>
<feature type="region of interest" description="Disordered" evidence="3">
    <location>
        <begin position="386"/>
        <end position="506"/>
    </location>
</feature>
<dbReference type="InterPro" id="IPR031402">
    <property type="entry name" value="LYRIC"/>
</dbReference>
<evidence type="ECO:0000313" key="6">
    <source>
        <dbReference type="Proteomes" id="UP000316079"/>
    </source>
</evidence>
<dbReference type="PANTHER" id="PTHR23251">
    <property type="entry name" value="LYSINE-RICH CEACAM1 CO-ISOLATED PROTEIN LYRIC PROTEIN"/>
    <property type="match status" value="1"/>
</dbReference>
<keyword evidence="4" id="KW-0472">Membrane</keyword>
<dbReference type="GO" id="GO:0045766">
    <property type="term" value="P:positive regulation of angiogenesis"/>
    <property type="evidence" value="ECO:0007669"/>
    <property type="project" value="InterPro"/>
</dbReference>
<feature type="compositionally biased region" description="Basic and acidic residues" evidence="3">
    <location>
        <begin position="176"/>
        <end position="189"/>
    </location>
</feature>
<feature type="region of interest" description="Disordered" evidence="3">
    <location>
        <begin position="355"/>
        <end position="374"/>
    </location>
</feature>
<organism evidence="5 6">
    <name type="scientific">Danionella cerebrum</name>
    <dbReference type="NCBI Taxonomy" id="2873325"/>
    <lineage>
        <taxon>Eukaryota</taxon>
        <taxon>Metazoa</taxon>
        <taxon>Chordata</taxon>
        <taxon>Craniata</taxon>
        <taxon>Vertebrata</taxon>
        <taxon>Euteleostomi</taxon>
        <taxon>Actinopterygii</taxon>
        <taxon>Neopterygii</taxon>
        <taxon>Teleostei</taxon>
        <taxon>Ostariophysi</taxon>
        <taxon>Cypriniformes</taxon>
        <taxon>Danionidae</taxon>
        <taxon>Danioninae</taxon>
        <taxon>Danionella</taxon>
    </lineage>
</organism>
<dbReference type="GO" id="GO:0003712">
    <property type="term" value="F:transcription coregulator activity"/>
    <property type="evidence" value="ECO:0007669"/>
    <property type="project" value="TreeGrafter"/>
</dbReference>
<name>A0A553R1I9_9TELE</name>
<comment type="subcellular location">
    <subcellularLocation>
        <location evidence="1">Nucleus</location>
    </subcellularLocation>
</comment>
<feature type="compositionally biased region" description="Acidic residues" evidence="3">
    <location>
        <begin position="397"/>
        <end position="407"/>
    </location>
</feature>
<feature type="compositionally biased region" description="Basic residues" evidence="3">
    <location>
        <begin position="496"/>
        <end position="506"/>
    </location>
</feature>
<dbReference type="InterPro" id="IPR052305">
    <property type="entry name" value="TransReg_TumorExp"/>
</dbReference>
<sequence>MAPSWQDTAVQHVEQVTGYVRGALATALVYLKSELGLDLGLNPDVCAPWLVLVLSGLGLVIMLMLCASVFRCFPKGLSGKGTRHSTGKKNPTPPFKKADEIKKKNRKNKNAEKKGQRNGLPVEPQEEVKDVNDQEQDMKLDKTKKNKKKTKAVPKEKKSSAPVSKEPDEGAWETRVSNREKRQLKRKDNMAPGDGSNSPRPSAEDSRTSGADGQSIVPSSAFAAPLQKEAQVEPPQAEACFLQETVAPQVQQNEHFLRTCSSPAELVCCEEVQSVKGSGWSEADPPQSSSEGCSAMTVPTEHRASEPSVWPQDMEGSWTIVDGSQIPVSFGGLSAVSELNQSLQPAVSVDDEWSGIHRSSADPSCDWNAPSEEWGNYVEQQQVRAEPQQILVPDQTQDSDYEKDGEDTSAPGSGKAKKKKKKKKKVEDTGAAAQVKEEVTPVTQTASAPTAGRCAEYASHVPASAPVQTQQTISGLPELTDPSQKKPDETLESLKPAKKKKARRET</sequence>
<comment type="caution">
    <text evidence="5">The sequence shown here is derived from an EMBL/GenBank/DDBJ whole genome shotgun (WGS) entry which is preliminary data.</text>
</comment>
<keyword evidence="6" id="KW-1185">Reference proteome</keyword>
<proteinExistence type="predicted"/>
<evidence type="ECO:0000256" key="2">
    <source>
        <dbReference type="ARBA" id="ARBA00023242"/>
    </source>
</evidence>
<evidence type="ECO:0000256" key="1">
    <source>
        <dbReference type="ARBA" id="ARBA00004123"/>
    </source>
</evidence>
<evidence type="ECO:0000256" key="4">
    <source>
        <dbReference type="SAM" id="Phobius"/>
    </source>
</evidence>
<dbReference type="EMBL" id="SRMA01025324">
    <property type="protein sequence ID" value="TRY96049.1"/>
    <property type="molecule type" value="Genomic_DNA"/>
</dbReference>
<evidence type="ECO:0008006" key="7">
    <source>
        <dbReference type="Google" id="ProtNLM"/>
    </source>
</evidence>